<reference evidence="1 2" key="1">
    <citation type="journal article" date="2023" name="Hortic Res">
        <title>Pangenome of water caltrop reveals structural variations and asymmetric subgenome divergence after allopolyploidization.</title>
        <authorList>
            <person name="Zhang X."/>
            <person name="Chen Y."/>
            <person name="Wang L."/>
            <person name="Yuan Y."/>
            <person name="Fang M."/>
            <person name="Shi L."/>
            <person name="Lu R."/>
            <person name="Comes H.P."/>
            <person name="Ma Y."/>
            <person name="Chen Y."/>
            <person name="Huang G."/>
            <person name="Zhou Y."/>
            <person name="Zheng Z."/>
            <person name="Qiu Y."/>
        </authorList>
    </citation>
    <scope>NUCLEOTIDE SEQUENCE [LARGE SCALE GENOMIC DNA]</scope>
    <source>
        <tissue evidence="1">Roots</tissue>
    </source>
</reference>
<comment type="caution">
    <text evidence="1">The sequence shown here is derived from an EMBL/GenBank/DDBJ whole genome shotgun (WGS) entry which is preliminary data.</text>
</comment>
<evidence type="ECO:0000313" key="2">
    <source>
        <dbReference type="Proteomes" id="UP001345219"/>
    </source>
</evidence>
<evidence type="ECO:0000313" key="1">
    <source>
        <dbReference type="EMBL" id="KAK4760756.1"/>
    </source>
</evidence>
<gene>
    <name evidence="1" type="ORF">SAY87_005649</name>
</gene>
<name>A0AAN7Q6U8_9MYRT</name>
<accession>A0AAN7Q6U8</accession>
<organism evidence="1 2">
    <name type="scientific">Trapa incisa</name>
    <dbReference type="NCBI Taxonomy" id="236973"/>
    <lineage>
        <taxon>Eukaryota</taxon>
        <taxon>Viridiplantae</taxon>
        <taxon>Streptophyta</taxon>
        <taxon>Embryophyta</taxon>
        <taxon>Tracheophyta</taxon>
        <taxon>Spermatophyta</taxon>
        <taxon>Magnoliopsida</taxon>
        <taxon>eudicotyledons</taxon>
        <taxon>Gunneridae</taxon>
        <taxon>Pentapetalae</taxon>
        <taxon>rosids</taxon>
        <taxon>malvids</taxon>
        <taxon>Myrtales</taxon>
        <taxon>Lythraceae</taxon>
        <taxon>Trapa</taxon>
    </lineage>
</organism>
<proteinExistence type="predicted"/>
<dbReference type="AlphaFoldDB" id="A0AAN7Q6U8"/>
<keyword evidence="2" id="KW-1185">Reference proteome</keyword>
<protein>
    <submittedName>
        <fullName evidence="1">Uncharacterized protein</fullName>
    </submittedName>
</protein>
<dbReference type="Proteomes" id="UP001345219">
    <property type="component" value="Chromosome 5"/>
</dbReference>
<dbReference type="EMBL" id="JAXIOK010000010">
    <property type="protein sequence ID" value="KAK4760756.1"/>
    <property type="molecule type" value="Genomic_DNA"/>
</dbReference>
<sequence>MILPSPSSSEGLQPDGGDKGAFFGLRWSNISDLQASAAAIPARRVHFPLESLAYESSVKEAYMQHSSLQLALAMQVKKGTSGASDTHKKEQVLEAVKCPLDEL</sequence>